<accession>A0ABS8DZK3</accession>
<sequence>MRPTCAVFSPVVVLRSKCVESGGHAVELGGWSPAVQRTEGGPAVGWLFEGEVEELVAGLTGVRAGHDGAVRAQSGG</sequence>
<comment type="caution">
    <text evidence="1">The sequence shown here is derived from an EMBL/GenBank/DDBJ whole genome shotgun (WGS) entry which is preliminary data.</text>
</comment>
<proteinExistence type="predicted"/>
<organism evidence="1 2">
    <name type="scientific">Streptomyces flavotricini</name>
    <dbReference type="NCBI Taxonomy" id="66888"/>
    <lineage>
        <taxon>Bacteria</taxon>
        <taxon>Bacillati</taxon>
        <taxon>Actinomycetota</taxon>
        <taxon>Actinomycetes</taxon>
        <taxon>Kitasatosporales</taxon>
        <taxon>Streptomycetaceae</taxon>
        <taxon>Streptomyces</taxon>
    </lineage>
</organism>
<dbReference type="Proteomes" id="UP001520654">
    <property type="component" value="Unassembled WGS sequence"/>
</dbReference>
<evidence type="ECO:0000313" key="2">
    <source>
        <dbReference type="Proteomes" id="UP001520654"/>
    </source>
</evidence>
<dbReference type="RefSeq" id="WP_229334696.1">
    <property type="nucleotide sequence ID" value="NZ_JAINUL010000001.1"/>
</dbReference>
<gene>
    <name evidence="1" type="ORF">K7B10_04755</name>
</gene>
<dbReference type="EMBL" id="JAINUL010000001">
    <property type="protein sequence ID" value="MCC0094110.1"/>
    <property type="molecule type" value="Genomic_DNA"/>
</dbReference>
<protein>
    <submittedName>
        <fullName evidence="1">Uncharacterized protein</fullName>
    </submittedName>
</protein>
<evidence type="ECO:0000313" key="1">
    <source>
        <dbReference type="EMBL" id="MCC0094110.1"/>
    </source>
</evidence>
<name>A0ABS8DZK3_9ACTN</name>
<reference evidence="1 2" key="1">
    <citation type="submission" date="2021-08" db="EMBL/GenBank/DDBJ databases">
        <title>Genomic Architecture of Streptomyces flavotricini NGL1 and Streptomyces erythrochromogenes HMS4 With Differential Plant Beneficial attributes and laccase production capabilities.</title>
        <authorList>
            <person name="Salwan R."/>
            <person name="Kaur R."/>
            <person name="Sharma V."/>
        </authorList>
    </citation>
    <scope>NUCLEOTIDE SEQUENCE [LARGE SCALE GENOMIC DNA]</scope>
    <source>
        <strain evidence="1 2">NGL1</strain>
    </source>
</reference>
<keyword evidence="2" id="KW-1185">Reference proteome</keyword>